<comment type="caution">
    <text evidence="5">The sequence shown here is derived from an EMBL/GenBank/DDBJ whole genome shotgun (WGS) entry which is preliminary data.</text>
</comment>
<dbReference type="InterPro" id="IPR000683">
    <property type="entry name" value="Gfo/Idh/MocA-like_OxRdtase_N"/>
</dbReference>
<evidence type="ECO:0000256" key="1">
    <source>
        <dbReference type="ARBA" id="ARBA00010928"/>
    </source>
</evidence>
<dbReference type="PANTHER" id="PTHR22604">
    <property type="entry name" value="OXIDOREDUCTASES"/>
    <property type="match status" value="1"/>
</dbReference>
<dbReference type="OrthoDB" id="2350336at2"/>
<dbReference type="InterPro" id="IPR050984">
    <property type="entry name" value="Gfo/Idh/MocA_domain"/>
</dbReference>
<protein>
    <recommendedName>
        <fullName evidence="7">Gfo/Idh/MocA family oxidoreductase</fullName>
    </recommendedName>
</protein>
<dbReference type="Gene3D" id="3.30.360.10">
    <property type="entry name" value="Dihydrodipicolinate Reductase, domain 2"/>
    <property type="match status" value="1"/>
</dbReference>
<dbReference type="Proteomes" id="UP000321306">
    <property type="component" value="Unassembled WGS sequence"/>
</dbReference>
<dbReference type="AlphaFoldDB" id="A0A511MWL6"/>
<feature type="domain" description="Gfo/Idh/MocA-like oxidoreductase N-terminal" evidence="3">
    <location>
        <begin position="1"/>
        <end position="117"/>
    </location>
</feature>
<evidence type="ECO:0000256" key="2">
    <source>
        <dbReference type="ARBA" id="ARBA00023002"/>
    </source>
</evidence>
<keyword evidence="2" id="KW-0560">Oxidoreductase</keyword>
<keyword evidence="6" id="KW-1185">Reference proteome</keyword>
<dbReference type="Pfam" id="PF22725">
    <property type="entry name" value="GFO_IDH_MocA_C3"/>
    <property type="match status" value="1"/>
</dbReference>
<gene>
    <name evidence="5" type="ORF">DC3_06090</name>
</gene>
<evidence type="ECO:0000259" key="4">
    <source>
        <dbReference type="Pfam" id="PF22725"/>
    </source>
</evidence>
<dbReference type="Pfam" id="PF01408">
    <property type="entry name" value="GFO_IDH_MocA"/>
    <property type="match status" value="1"/>
</dbReference>
<accession>A0A511MWL6</accession>
<dbReference type="PANTHER" id="PTHR22604:SF105">
    <property type="entry name" value="TRANS-1,2-DIHYDROBENZENE-1,2-DIOL DEHYDROGENASE"/>
    <property type="match status" value="1"/>
</dbReference>
<name>A0A511MWL6_DEIC1</name>
<evidence type="ECO:0000313" key="5">
    <source>
        <dbReference type="EMBL" id="GEM44974.1"/>
    </source>
</evidence>
<dbReference type="InterPro" id="IPR036291">
    <property type="entry name" value="NAD(P)-bd_dom_sf"/>
</dbReference>
<dbReference type="GO" id="GO:0000166">
    <property type="term" value="F:nucleotide binding"/>
    <property type="evidence" value="ECO:0007669"/>
    <property type="project" value="InterPro"/>
</dbReference>
<reference evidence="5 6" key="1">
    <citation type="submission" date="2019-07" db="EMBL/GenBank/DDBJ databases">
        <title>Whole genome shotgun sequence of Deinococcus cellulosilyticus NBRC 106333.</title>
        <authorList>
            <person name="Hosoyama A."/>
            <person name="Uohara A."/>
            <person name="Ohji S."/>
            <person name="Ichikawa N."/>
        </authorList>
    </citation>
    <scope>NUCLEOTIDE SEQUENCE [LARGE SCALE GENOMIC DNA]</scope>
    <source>
        <strain evidence="5 6">NBRC 106333</strain>
    </source>
</reference>
<dbReference type="Gene3D" id="3.40.50.720">
    <property type="entry name" value="NAD(P)-binding Rossmann-like Domain"/>
    <property type="match status" value="1"/>
</dbReference>
<dbReference type="SUPFAM" id="SSF51735">
    <property type="entry name" value="NAD(P)-binding Rossmann-fold domains"/>
    <property type="match status" value="1"/>
</dbReference>
<dbReference type="GO" id="GO:0016491">
    <property type="term" value="F:oxidoreductase activity"/>
    <property type="evidence" value="ECO:0007669"/>
    <property type="project" value="UniProtKB-KW"/>
</dbReference>
<dbReference type="SUPFAM" id="SSF55347">
    <property type="entry name" value="Glyceraldehyde-3-phosphate dehydrogenase-like, C-terminal domain"/>
    <property type="match status" value="1"/>
</dbReference>
<dbReference type="EMBL" id="BJXB01000002">
    <property type="protein sequence ID" value="GEM44974.1"/>
    <property type="molecule type" value="Genomic_DNA"/>
</dbReference>
<dbReference type="InterPro" id="IPR055170">
    <property type="entry name" value="GFO_IDH_MocA-like_dom"/>
</dbReference>
<dbReference type="RefSeq" id="WP_146882186.1">
    <property type="nucleotide sequence ID" value="NZ_BJXB01000002.1"/>
</dbReference>
<feature type="domain" description="GFO/IDH/MocA-like oxidoreductase" evidence="4">
    <location>
        <begin position="127"/>
        <end position="241"/>
    </location>
</feature>
<comment type="similarity">
    <text evidence="1">Belongs to the Gfo/Idh/MocA family.</text>
</comment>
<evidence type="ECO:0000313" key="6">
    <source>
        <dbReference type="Proteomes" id="UP000321306"/>
    </source>
</evidence>
<sequence length="315" mass="35447">MNWGIIGAARIAKSALVPAIREAGGTVHTVSARDPKKAAQFAQENHIPNSSSYEELLDHPDIEVVYVPLPNSEHLEWTVKALEAGKHVLCEKPLTLSADQARRMMDAQQKSGKLVLEAFSYRFHPQVQRMLDVLKEGKIGDIRLMRSVFTFPLDRPDDIRWDARLGGGAFYDVGSYCVDLMRLVTREVPQQVHVSALKTEGEVDITLGALLEFSSCQGQLLCSFEMPFQQSFEVFGTKGSLQLEAPFAIDNYESHLTVNGQAETFDKINVYAEMVRHFQQAIRGETELRFPIQDHSLQQMLILDRVLNATNHPRV</sequence>
<evidence type="ECO:0008006" key="7">
    <source>
        <dbReference type="Google" id="ProtNLM"/>
    </source>
</evidence>
<evidence type="ECO:0000259" key="3">
    <source>
        <dbReference type="Pfam" id="PF01408"/>
    </source>
</evidence>
<proteinExistence type="inferred from homology"/>
<organism evidence="5 6">
    <name type="scientific">Deinococcus cellulosilyticus (strain DSM 18568 / NBRC 106333 / KACC 11606 / 5516J-15)</name>
    <dbReference type="NCBI Taxonomy" id="1223518"/>
    <lineage>
        <taxon>Bacteria</taxon>
        <taxon>Thermotogati</taxon>
        <taxon>Deinococcota</taxon>
        <taxon>Deinococci</taxon>
        <taxon>Deinococcales</taxon>
        <taxon>Deinococcaceae</taxon>
        <taxon>Deinococcus</taxon>
    </lineage>
</organism>